<evidence type="ECO:0000313" key="10">
    <source>
        <dbReference type="Proteomes" id="UP001305498"/>
    </source>
</evidence>
<evidence type="ECO:0000313" key="9">
    <source>
        <dbReference type="EMBL" id="WOF22029.1"/>
    </source>
</evidence>
<dbReference type="CDD" id="cd00209">
    <property type="entry name" value="DHFR"/>
    <property type="match status" value="1"/>
</dbReference>
<dbReference type="GO" id="GO:0050661">
    <property type="term" value="F:NADP binding"/>
    <property type="evidence" value="ECO:0007669"/>
    <property type="project" value="InterPro"/>
</dbReference>
<keyword evidence="10" id="KW-1185">Reference proteome</keyword>
<sequence length="170" mass="19087">MTIRSIWAQSRTRAIGGDGGMLWQLPEDTAFFKRATTGLPVVMGRKTWLSFPERFRPLPDRPNIVVTRDEAFRADGVIVVHTLEDGLRAAAAIDDEVWVIGGAEIYRQAMGVADELWVTEVDTDAEGDAYAPEIGDEWEVVRSDPADRDAWLTSRTGTRYRFLVYRRAAA</sequence>
<name>A0AA97FH77_9MICO</name>
<evidence type="ECO:0000256" key="7">
    <source>
        <dbReference type="PIRNR" id="PIRNR000194"/>
    </source>
</evidence>
<comment type="similarity">
    <text evidence="2 7">Belongs to the dihydrofolate reductase family.</text>
</comment>
<dbReference type="GO" id="GO:0046655">
    <property type="term" value="P:folic acid metabolic process"/>
    <property type="evidence" value="ECO:0007669"/>
    <property type="project" value="TreeGrafter"/>
</dbReference>
<keyword evidence="5 7" id="KW-0521">NADP</keyword>
<dbReference type="RefSeq" id="WP_317138505.1">
    <property type="nucleotide sequence ID" value="NZ_CP118157.1"/>
</dbReference>
<dbReference type="PANTHER" id="PTHR48069:SF3">
    <property type="entry name" value="DIHYDROFOLATE REDUCTASE"/>
    <property type="match status" value="1"/>
</dbReference>
<evidence type="ECO:0000256" key="3">
    <source>
        <dbReference type="ARBA" id="ARBA00012856"/>
    </source>
</evidence>
<evidence type="ECO:0000259" key="8">
    <source>
        <dbReference type="PROSITE" id="PS51330"/>
    </source>
</evidence>
<accession>A0AA97FH77</accession>
<protein>
    <recommendedName>
        <fullName evidence="3 7">Dihydrofolate reductase</fullName>
        <ecNumber evidence="3 7">1.5.1.3</ecNumber>
    </recommendedName>
</protein>
<dbReference type="GO" id="GO:0004146">
    <property type="term" value="F:dihydrofolate reductase activity"/>
    <property type="evidence" value="ECO:0007669"/>
    <property type="project" value="UniProtKB-EC"/>
</dbReference>
<gene>
    <name evidence="9" type="ORF">N8K70_11645</name>
</gene>
<dbReference type="KEGG" id="mbet:N8K70_11645"/>
<dbReference type="Pfam" id="PF00186">
    <property type="entry name" value="DHFR_1"/>
    <property type="match status" value="1"/>
</dbReference>
<dbReference type="InterPro" id="IPR012259">
    <property type="entry name" value="DHFR"/>
</dbReference>
<dbReference type="InterPro" id="IPR024072">
    <property type="entry name" value="DHFR-like_dom_sf"/>
</dbReference>
<evidence type="ECO:0000256" key="4">
    <source>
        <dbReference type="ARBA" id="ARBA00022563"/>
    </source>
</evidence>
<dbReference type="EMBL" id="CP118157">
    <property type="protein sequence ID" value="WOF22029.1"/>
    <property type="molecule type" value="Genomic_DNA"/>
</dbReference>
<feature type="domain" description="DHFR" evidence="8">
    <location>
        <begin position="2"/>
        <end position="167"/>
    </location>
</feature>
<dbReference type="SUPFAM" id="SSF53597">
    <property type="entry name" value="Dihydrofolate reductase-like"/>
    <property type="match status" value="1"/>
</dbReference>
<proteinExistence type="inferred from homology"/>
<comment type="function">
    <text evidence="7">Key enzyme in folate metabolism. Catalyzes an essential reaction for de novo glycine and purine synthesis, and for DNA precursor synthesis.</text>
</comment>
<dbReference type="GO" id="GO:0046452">
    <property type="term" value="P:dihydrofolate metabolic process"/>
    <property type="evidence" value="ECO:0007669"/>
    <property type="project" value="TreeGrafter"/>
</dbReference>
<evidence type="ECO:0000256" key="5">
    <source>
        <dbReference type="ARBA" id="ARBA00022857"/>
    </source>
</evidence>
<dbReference type="PRINTS" id="PR00070">
    <property type="entry name" value="DHFR"/>
</dbReference>
<dbReference type="PIRSF" id="PIRSF000194">
    <property type="entry name" value="DHFR"/>
    <property type="match status" value="1"/>
</dbReference>
<organism evidence="9 10">
    <name type="scientific">Microbacterium betulae</name>
    <dbReference type="NCBI Taxonomy" id="2981139"/>
    <lineage>
        <taxon>Bacteria</taxon>
        <taxon>Bacillati</taxon>
        <taxon>Actinomycetota</taxon>
        <taxon>Actinomycetes</taxon>
        <taxon>Micrococcales</taxon>
        <taxon>Microbacteriaceae</taxon>
        <taxon>Microbacterium</taxon>
    </lineage>
</organism>
<dbReference type="GO" id="GO:0005829">
    <property type="term" value="C:cytosol"/>
    <property type="evidence" value="ECO:0007669"/>
    <property type="project" value="TreeGrafter"/>
</dbReference>
<reference evidence="9 10" key="1">
    <citation type="submission" date="2023-02" db="EMBL/GenBank/DDBJ databases">
        <title>Microbacterium betulae sp. nov., isolated from birch wood.</title>
        <authorList>
            <person name="Pasciak M."/>
            <person name="Pawlik K.J."/>
            <person name="Martynowski D."/>
            <person name="Laczmanski L."/>
            <person name="Ciekot J."/>
            <person name="Szponar B."/>
            <person name="Wojcik-Fatla A."/>
            <person name="Mackiewicz B."/>
            <person name="Farian E."/>
            <person name="Cholewa G."/>
            <person name="Cholewa A."/>
            <person name="Dutkiewicz J."/>
        </authorList>
    </citation>
    <scope>NUCLEOTIDE SEQUENCE [LARGE SCALE GENOMIC DNA]</scope>
    <source>
        <strain evidence="9 10">AB</strain>
    </source>
</reference>
<dbReference type="Proteomes" id="UP001305498">
    <property type="component" value="Chromosome"/>
</dbReference>
<dbReference type="Gene3D" id="3.40.430.10">
    <property type="entry name" value="Dihydrofolate Reductase, subunit A"/>
    <property type="match status" value="1"/>
</dbReference>
<dbReference type="PROSITE" id="PS51330">
    <property type="entry name" value="DHFR_2"/>
    <property type="match status" value="1"/>
</dbReference>
<evidence type="ECO:0000256" key="1">
    <source>
        <dbReference type="ARBA" id="ARBA00004903"/>
    </source>
</evidence>
<comment type="pathway">
    <text evidence="1 7">Cofactor biosynthesis; tetrahydrofolate biosynthesis; 5,6,7,8-tetrahydrofolate from 7,8-dihydrofolate: step 1/1.</text>
</comment>
<dbReference type="AlphaFoldDB" id="A0AA97FH77"/>
<dbReference type="InterPro" id="IPR001796">
    <property type="entry name" value="DHFR_dom"/>
</dbReference>
<comment type="catalytic activity">
    <reaction evidence="7">
        <text>(6S)-5,6,7,8-tetrahydrofolate + NADP(+) = 7,8-dihydrofolate + NADPH + H(+)</text>
        <dbReference type="Rhea" id="RHEA:15009"/>
        <dbReference type="ChEBI" id="CHEBI:15378"/>
        <dbReference type="ChEBI" id="CHEBI:57451"/>
        <dbReference type="ChEBI" id="CHEBI:57453"/>
        <dbReference type="ChEBI" id="CHEBI:57783"/>
        <dbReference type="ChEBI" id="CHEBI:58349"/>
        <dbReference type="EC" id="1.5.1.3"/>
    </reaction>
</comment>
<dbReference type="GO" id="GO:0006730">
    <property type="term" value="P:one-carbon metabolic process"/>
    <property type="evidence" value="ECO:0007669"/>
    <property type="project" value="UniProtKB-KW"/>
</dbReference>
<evidence type="ECO:0000256" key="2">
    <source>
        <dbReference type="ARBA" id="ARBA00009539"/>
    </source>
</evidence>
<dbReference type="EC" id="1.5.1.3" evidence="3 7"/>
<evidence type="ECO:0000256" key="6">
    <source>
        <dbReference type="ARBA" id="ARBA00023002"/>
    </source>
</evidence>
<dbReference type="GO" id="GO:0046654">
    <property type="term" value="P:tetrahydrofolate biosynthetic process"/>
    <property type="evidence" value="ECO:0007669"/>
    <property type="project" value="InterPro"/>
</dbReference>
<dbReference type="PANTHER" id="PTHR48069">
    <property type="entry name" value="DIHYDROFOLATE REDUCTASE"/>
    <property type="match status" value="1"/>
</dbReference>
<keyword evidence="6 7" id="KW-0560">Oxidoreductase</keyword>
<keyword evidence="4 7" id="KW-0554">One-carbon metabolism</keyword>